<dbReference type="Pfam" id="PF14808">
    <property type="entry name" value="TMEM164"/>
    <property type="match status" value="1"/>
</dbReference>
<reference evidence="2" key="1">
    <citation type="submission" date="2018-02" db="EMBL/GenBank/DDBJ databases">
        <authorList>
            <person name="Holder M.E."/>
            <person name="Ajami N.J."/>
            <person name="Petrosino J.F."/>
        </authorList>
    </citation>
    <scope>NUCLEOTIDE SEQUENCE [LARGE SCALE GENOMIC DNA]</scope>
    <source>
        <strain evidence="2">CCUG 47132</strain>
    </source>
</reference>
<dbReference type="InterPro" id="IPR011737">
    <property type="entry name" value="CHP02206_TP0381"/>
</dbReference>
<evidence type="ECO:0000313" key="1">
    <source>
        <dbReference type="EMBL" id="AVM47648.1"/>
    </source>
</evidence>
<name>A0A2S0L2Y7_9FIRM</name>
<organism evidence="1 2">
    <name type="scientific">Mogibacterium diversum</name>
    <dbReference type="NCBI Taxonomy" id="114527"/>
    <lineage>
        <taxon>Bacteria</taxon>
        <taxon>Bacillati</taxon>
        <taxon>Bacillota</taxon>
        <taxon>Clostridia</taxon>
        <taxon>Peptostreptococcales</taxon>
        <taxon>Anaerovoracaceae</taxon>
        <taxon>Mogibacterium</taxon>
    </lineage>
</organism>
<accession>A0A2S0L2Y7</accession>
<dbReference type="NCBIfam" id="TIGR02206">
    <property type="entry name" value="intg_mem_TP0381"/>
    <property type="match status" value="1"/>
</dbReference>
<proteinExistence type="predicted"/>
<dbReference type="KEGG" id="mdv:C5Q96_01685"/>
<gene>
    <name evidence="1" type="ORF">C5Q96_01685</name>
</gene>
<dbReference type="OrthoDB" id="9813172at2"/>
<sequence length="228" mass="26012">MQHFFRHTLDGDPHLNMKLIYAGLVIAIIIAYRFRKNDKLLKVLLATNVLLQIILFIWYLGYKELFIMEGLPLYHCRIAVLMMAVGYVAKKPVISRYFAWLGIIGTIIAFGVPDPSDYLWPHLTNITFICTHYLIAMSSLIIISRNEVKLNFRDVVLITFIMNLVIMIANTILGSNYSYLMKLPPALPIEVNKYIIFTIMTILLIIGEMLLDKISVAKTNKGVSDLSA</sequence>
<dbReference type="Proteomes" id="UP000237883">
    <property type="component" value="Chromosome"/>
</dbReference>
<dbReference type="RefSeq" id="WP_106056628.1">
    <property type="nucleotide sequence ID" value="NZ_CP027228.1"/>
</dbReference>
<dbReference type="GeneID" id="78390963"/>
<dbReference type="EMBL" id="CP027228">
    <property type="protein sequence ID" value="AVM47648.1"/>
    <property type="molecule type" value="Genomic_DNA"/>
</dbReference>
<dbReference type="AlphaFoldDB" id="A0A2S0L2Y7"/>
<keyword evidence="2" id="KW-1185">Reference proteome</keyword>
<evidence type="ECO:0000313" key="2">
    <source>
        <dbReference type="Proteomes" id="UP000237883"/>
    </source>
</evidence>
<protein>
    <submittedName>
        <fullName evidence="1">TIGR02206 family membrane protein</fullName>
    </submittedName>
</protein>